<gene>
    <name evidence="1" type="ORF">QAD02_019825</name>
</gene>
<name>A0ACC2PLS0_9HYME</name>
<sequence length="123" mass="13636">MSPNGQFVATGSKQGAVNLYETKSVLNEKVPSPIKTVLNLVTAITKLKFNPSTEILAFASDRKVNAFKMLHIPSFSVFSNFPSFNTKISQPLDIDYSPASGYMGVTNNQGFAYLYRLKHYGNY</sequence>
<reference evidence="1" key="1">
    <citation type="submission" date="2023-04" db="EMBL/GenBank/DDBJ databases">
        <title>A chromosome-level genome assembly of the parasitoid wasp Eretmocerus hayati.</title>
        <authorList>
            <person name="Zhong Y."/>
            <person name="Liu S."/>
            <person name="Liu Y."/>
        </authorList>
    </citation>
    <scope>NUCLEOTIDE SEQUENCE</scope>
    <source>
        <strain evidence="1">ZJU_SS_LIU_2023</strain>
    </source>
</reference>
<protein>
    <submittedName>
        <fullName evidence="1">Uncharacterized protein</fullName>
    </submittedName>
</protein>
<evidence type="ECO:0000313" key="1">
    <source>
        <dbReference type="EMBL" id="KAJ8684033.1"/>
    </source>
</evidence>
<dbReference type="EMBL" id="CM056741">
    <property type="protein sequence ID" value="KAJ8684033.1"/>
    <property type="molecule type" value="Genomic_DNA"/>
</dbReference>
<evidence type="ECO:0000313" key="2">
    <source>
        <dbReference type="Proteomes" id="UP001239111"/>
    </source>
</evidence>
<keyword evidence="2" id="KW-1185">Reference proteome</keyword>
<proteinExistence type="predicted"/>
<dbReference type="Proteomes" id="UP001239111">
    <property type="component" value="Chromosome 1"/>
</dbReference>
<organism evidence="1 2">
    <name type="scientific">Eretmocerus hayati</name>
    <dbReference type="NCBI Taxonomy" id="131215"/>
    <lineage>
        <taxon>Eukaryota</taxon>
        <taxon>Metazoa</taxon>
        <taxon>Ecdysozoa</taxon>
        <taxon>Arthropoda</taxon>
        <taxon>Hexapoda</taxon>
        <taxon>Insecta</taxon>
        <taxon>Pterygota</taxon>
        <taxon>Neoptera</taxon>
        <taxon>Endopterygota</taxon>
        <taxon>Hymenoptera</taxon>
        <taxon>Apocrita</taxon>
        <taxon>Proctotrupomorpha</taxon>
        <taxon>Chalcidoidea</taxon>
        <taxon>Aphelinidae</taxon>
        <taxon>Aphelininae</taxon>
        <taxon>Eretmocerus</taxon>
    </lineage>
</organism>
<accession>A0ACC2PLS0</accession>
<comment type="caution">
    <text evidence="1">The sequence shown here is derived from an EMBL/GenBank/DDBJ whole genome shotgun (WGS) entry which is preliminary data.</text>
</comment>